<dbReference type="STRING" id="694427.Palpr_1035"/>
<keyword evidence="3" id="KW-1185">Reference proteome</keyword>
<name>E4T390_PALPW</name>
<sequence>MKHYINILLLLVCITANAQTNVIQIIPDIDSTFNSKLTGEYFYENTHYIGEQFFNKDWTEGDILLSNGTMIYKKSLKYSGLLDELIWLNSLNYGKFKLDKSSISEFWLKNISENDIHFKRINASDTSAIRRSDIFAEVKVEGKFSLYIQRKVSVIGSENVRNDNTLTSYDDLKNTPRYYIKLPSNQYLMLTKIRRRAFLRLFPEDKKAINKLIKDNHLKIKIESDFVKLIELMNQ</sequence>
<dbReference type="KEGG" id="ppn:Palpr_1035"/>
<organism evidence="2 3">
    <name type="scientific">Paludibacter propionicigenes (strain DSM 17365 / JCM 13257 / WB4)</name>
    <dbReference type="NCBI Taxonomy" id="694427"/>
    <lineage>
        <taxon>Bacteria</taxon>
        <taxon>Pseudomonadati</taxon>
        <taxon>Bacteroidota</taxon>
        <taxon>Bacteroidia</taxon>
        <taxon>Bacteroidales</taxon>
        <taxon>Paludibacteraceae</taxon>
        <taxon>Paludibacter</taxon>
    </lineage>
</organism>
<dbReference type="RefSeq" id="WP_013444553.1">
    <property type="nucleotide sequence ID" value="NC_014734.1"/>
</dbReference>
<proteinExistence type="predicted"/>
<reference key="1">
    <citation type="submission" date="2010-11" db="EMBL/GenBank/DDBJ databases">
        <title>The complete genome of Paludibacter propionicigenes DSM 17365.</title>
        <authorList>
            <consortium name="US DOE Joint Genome Institute (JGI-PGF)"/>
            <person name="Lucas S."/>
            <person name="Copeland A."/>
            <person name="Lapidus A."/>
            <person name="Bruce D."/>
            <person name="Goodwin L."/>
            <person name="Pitluck S."/>
            <person name="Kyrpides N."/>
            <person name="Mavromatis K."/>
            <person name="Ivanova N."/>
            <person name="Munk A.C."/>
            <person name="Brettin T."/>
            <person name="Detter J.C."/>
            <person name="Han C."/>
            <person name="Tapia R."/>
            <person name="Land M."/>
            <person name="Hauser L."/>
            <person name="Markowitz V."/>
            <person name="Cheng J.-F."/>
            <person name="Hugenholtz P."/>
            <person name="Woyke T."/>
            <person name="Wu D."/>
            <person name="Gronow S."/>
            <person name="Wellnitz S."/>
            <person name="Brambilla E."/>
            <person name="Klenk H.-P."/>
            <person name="Eisen J.A."/>
        </authorList>
    </citation>
    <scope>NUCLEOTIDE SEQUENCE</scope>
    <source>
        <strain>WB4</strain>
    </source>
</reference>
<dbReference type="Proteomes" id="UP000008718">
    <property type="component" value="Chromosome"/>
</dbReference>
<protein>
    <submittedName>
        <fullName evidence="2">Uncharacterized protein</fullName>
    </submittedName>
</protein>
<dbReference type="OrthoDB" id="1120882at2"/>
<dbReference type="EMBL" id="CP002345">
    <property type="protein sequence ID" value="ADQ79184.1"/>
    <property type="molecule type" value="Genomic_DNA"/>
</dbReference>
<keyword evidence="1" id="KW-0732">Signal</keyword>
<reference evidence="2 3" key="2">
    <citation type="journal article" date="2011" name="Stand. Genomic Sci.">
        <title>Complete genome sequence of Paludibacter propionicigenes type strain (WB4).</title>
        <authorList>
            <person name="Gronow S."/>
            <person name="Munk C."/>
            <person name="Lapidus A."/>
            <person name="Nolan M."/>
            <person name="Lucas S."/>
            <person name="Hammon N."/>
            <person name="Deshpande S."/>
            <person name="Cheng J.F."/>
            <person name="Tapia R."/>
            <person name="Han C."/>
            <person name="Goodwin L."/>
            <person name="Pitluck S."/>
            <person name="Liolios K."/>
            <person name="Ivanova N."/>
            <person name="Mavromatis K."/>
            <person name="Mikhailova N."/>
            <person name="Pati A."/>
            <person name="Chen A."/>
            <person name="Palaniappan K."/>
            <person name="Land M."/>
            <person name="Hauser L."/>
            <person name="Chang Y.J."/>
            <person name="Jeffries C.D."/>
            <person name="Brambilla E."/>
            <person name="Rohde M."/>
            <person name="Goker M."/>
            <person name="Detter J.C."/>
            <person name="Woyke T."/>
            <person name="Bristow J."/>
            <person name="Eisen J.A."/>
            <person name="Markowitz V."/>
            <person name="Hugenholtz P."/>
            <person name="Kyrpides N.C."/>
            <person name="Klenk H.P."/>
        </authorList>
    </citation>
    <scope>NUCLEOTIDE SEQUENCE [LARGE SCALE GENOMIC DNA]</scope>
    <source>
        <strain evidence="3">DSM 17365 / JCM 13257 / WB4</strain>
    </source>
</reference>
<evidence type="ECO:0000313" key="3">
    <source>
        <dbReference type="Proteomes" id="UP000008718"/>
    </source>
</evidence>
<dbReference type="HOGENOM" id="CLU_1179302_0_0_10"/>
<evidence type="ECO:0000313" key="2">
    <source>
        <dbReference type="EMBL" id="ADQ79184.1"/>
    </source>
</evidence>
<gene>
    <name evidence="2" type="ordered locus">Palpr_1035</name>
</gene>
<evidence type="ECO:0000256" key="1">
    <source>
        <dbReference type="SAM" id="SignalP"/>
    </source>
</evidence>
<dbReference type="AlphaFoldDB" id="E4T390"/>
<accession>E4T390</accession>
<feature type="signal peptide" evidence="1">
    <location>
        <begin position="1"/>
        <end position="18"/>
    </location>
</feature>
<feature type="chain" id="PRO_5003189067" evidence="1">
    <location>
        <begin position="19"/>
        <end position="235"/>
    </location>
</feature>